<evidence type="ECO:0008006" key="5">
    <source>
        <dbReference type="Google" id="ProtNLM"/>
    </source>
</evidence>
<feature type="transmembrane region" description="Helical" evidence="2">
    <location>
        <begin position="184"/>
        <end position="208"/>
    </location>
</feature>
<evidence type="ECO:0000256" key="1">
    <source>
        <dbReference type="SAM" id="MobiDB-lite"/>
    </source>
</evidence>
<proteinExistence type="predicted"/>
<feature type="compositionally biased region" description="Pro residues" evidence="1">
    <location>
        <begin position="44"/>
        <end position="57"/>
    </location>
</feature>
<organism evidence="3 4">
    <name type="scientific">Blastopirellula marina</name>
    <dbReference type="NCBI Taxonomy" id="124"/>
    <lineage>
        <taxon>Bacteria</taxon>
        <taxon>Pseudomonadati</taxon>
        <taxon>Planctomycetota</taxon>
        <taxon>Planctomycetia</taxon>
        <taxon>Pirellulales</taxon>
        <taxon>Pirellulaceae</taxon>
        <taxon>Blastopirellula</taxon>
    </lineage>
</organism>
<keyword evidence="2" id="KW-0812">Transmembrane</keyword>
<feature type="compositionally biased region" description="Pro residues" evidence="1">
    <location>
        <begin position="67"/>
        <end position="87"/>
    </location>
</feature>
<evidence type="ECO:0000313" key="3">
    <source>
        <dbReference type="EMBL" id="PQO47532.1"/>
    </source>
</evidence>
<dbReference type="RefSeq" id="WP_105333794.1">
    <property type="nucleotide sequence ID" value="NZ_PUHZ01000004.1"/>
</dbReference>
<comment type="caution">
    <text evidence="3">The sequence shown here is derived from an EMBL/GenBank/DDBJ whole genome shotgun (WGS) entry which is preliminary data.</text>
</comment>
<sequence>MPIEFLCTACPKKLRVPDDSAGKKVRCPSCGHLQVIPSPGGGPSMPPAAPPKPPAQTPAPGAAKPIAPKPIAPKPPAKPQPLPPPQGDPFGLSDDSNPFADDAPNPFASPSPAASAPSPYVAPPRRSGNGMSPETAKVLLTIPTAILLAIQAINLLGCVLIIAGAIFLAMNPPRGGQNVDNPEFLWMAMSIGGGIGCLLSLVAMAGLANAILRKSYSFAWVGVILGMLPCSLALNCVTMLLAMVAFPVGIWAIVMLCMPEVKAQFR</sequence>
<feature type="compositionally biased region" description="Low complexity" evidence="1">
    <location>
        <begin position="97"/>
        <end position="119"/>
    </location>
</feature>
<evidence type="ECO:0000313" key="4">
    <source>
        <dbReference type="Proteomes" id="UP000237819"/>
    </source>
</evidence>
<feature type="transmembrane region" description="Helical" evidence="2">
    <location>
        <begin position="145"/>
        <end position="169"/>
    </location>
</feature>
<dbReference type="AlphaFoldDB" id="A0A2S8GSX9"/>
<name>A0A2S8GSX9_9BACT</name>
<accession>A0A2S8GSX9</accession>
<dbReference type="OrthoDB" id="278173at2"/>
<dbReference type="Proteomes" id="UP000237819">
    <property type="component" value="Unassembled WGS sequence"/>
</dbReference>
<feature type="transmembrane region" description="Helical" evidence="2">
    <location>
        <begin position="240"/>
        <end position="258"/>
    </location>
</feature>
<feature type="transmembrane region" description="Helical" evidence="2">
    <location>
        <begin position="215"/>
        <end position="234"/>
    </location>
</feature>
<dbReference type="EMBL" id="PUHZ01000004">
    <property type="protein sequence ID" value="PQO47532.1"/>
    <property type="molecule type" value="Genomic_DNA"/>
</dbReference>
<protein>
    <recommendedName>
        <fullName evidence="5">Zinc finger/thioredoxin putative domain-containing protein</fullName>
    </recommendedName>
</protein>
<feature type="region of interest" description="Disordered" evidence="1">
    <location>
        <begin position="14"/>
        <end position="129"/>
    </location>
</feature>
<reference evidence="3 4" key="1">
    <citation type="submission" date="2018-02" db="EMBL/GenBank/DDBJ databases">
        <title>Comparative genomes isolates from brazilian mangrove.</title>
        <authorList>
            <person name="Araujo J.E."/>
            <person name="Taketani R.G."/>
            <person name="Silva M.C.P."/>
            <person name="Loureco M.V."/>
            <person name="Andreote F.D."/>
        </authorList>
    </citation>
    <scope>NUCLEOTIDE SEQUENCE [LARGE SCALE GENOMIC DNA]</scope>
    <source>
        <strain evidence="3 4">Nap-Phe MGV</strain>
    </source>
</reference>
<keyword evidence="2" id="KW-1133">Transmembrane helix</keyword>
<gene>
    <name evidence="3" type="ORF">C5Y93_02410</name>
</gene>
<keyword evidence="2" id="KW-0472">Membrane</keyword>
<evidence type="ECO:0000256" key="2">
    <source>
        <dbReference type="SAM" id="Phobius"/>
    </source>
</evidence>